<dbReference type="Gene3D" id="1.10.10.60">
    <property type="entry name" value="Homeodomain-like"/>
    <property type="match status" value="2"/>
</dbReference>
<comment type="caution">
    <text evidence="8">The sequence shown here is derived from an EMBL/GenBank/DDBJ whole genome shotgun (WGS) entry which is preliminary data.</text>
</comment>
<dbReference type="Pfam" id="PF12833">
    <property type="entry name" value="HTH_18"/>
    <property type="match status" value="1"/>
</dbReference>
<protein>
    <submittedName>
        <fullName evidence="8">AraC family transcriptional regulator</fullName>
    </submittedName>
</protein>
<dbReference type="InterPro" id="IPR020449">
    <property type="entry name" value="Tscrpt_reg_AraC-type_HTH"/>
</dbReference>
<dbReference type="AlphaFoldDB" id="A0A329MR54"/>
<keyword evidence="1" id="KW-0963">Cytoplasm</keyword>
<dbReference type="InterPro" id="IPR018060">
    <property type="entry name" value="HTH_AraC"/>
</dbReference>
<dbReference type="PROSITE" id="PS01124">
    <property type="entry name" value="HTH_ARAC_FAMILY_2"/>
    <property type="match status" value="1"/>
</dbReference>
<dbReference type="PANTHER" id="PTHR46796:SF13">
    <property type="entry name" value="HTH-TYPE TRANSCRIPTIONAL ACTIVATOR RHAS"/>
    <property type="match status" value="1"/>
</dbReference>
<evidence type="ECO:0000256" key="4">
    <source>
        <dbReference type="ARBA" id="ARBA00023159"/>
    </source>
</evidence>
<dbReference type="InterPro" id="IPR037923">
    <property type="entry name" value="HTH-like"/>
</dbReference>
<evidence type="ECO:0000256" key="5">
    <source>
        <dbReference type="ARBA" id="ARBA00023163"/>
    </source>
</evidence>
<dbReference type="PANTHER" id="PTHR46796">
    <property type="entry name" value="HTH-TYPE TRANSCRIPTIONAL ACTIVATOR RHAS-RELATED"/>
    <property type="match status" value="1"/>
</dbReference>
<proteinExistence type="predicted"/>
<sequence>MEMTNARGVDGEKGKRKKAAFGESERTKMNEKALADAAGLTEYGHEYAEVLLFTPAAWERKSGIWPVRAGTNVAKPEYKVGPKVIEWYSLHAVRSGRTRLAYGDASVELEKGDIFCLFPGVTYDYRIVHSESPLLLAWLAFDGEQAGHLLEIAGLTPRCPYVRSAYKGEAADTFDELIRHFRGSVHREGNGNGGYLRLVSLFYRLFEKLEAGKQTKETTQNEWVGRGEAFMRMHFTEGITVDDAAKHAGVSRSHFSVVFTRQMGIAPVSFLQRLRMEKASRMLRETGLPVTEIALSLGYPELYSFTRAFSNYFGQSPTKFREEGIIACAIP</sequence>
<keyword evidence="9" id="KW-1185">Reference proteome</keyword>
<evidence type="ECO:0000256" key="3">
    <source>
        <dbReference type="ARBA" id="ARBA00023125"/>
    </source>
</evidence>
<dbReference type="PROSITE" id="PS00041">
    <property type="entry name" value="HTH_ARAC_FAMILY_1"/>
    <property type="match status" value="1"/>
</dbReference>
<dbReference type="InterPro" id="IPR009057">
    <property type="entry name" value="Homeodomain-like_sf"/>
</dbReference>
<dbReference type="EMBL" id="QMFB01000002">
    <property type="protein sequence ID" value="RAV22439.1"/>
    <property type="molecule type" value="Genomic_DNA"/>
</dbReference>
<accession>A0A329MR54</accession>
<dbReference type="PRINTS" id="PR00032">
    <property type="entry name" value="HTHARAC"/>
</dbReference>
<keyword evidence="5" id="KW-0804">Transcription</keyword>
<dbReference type="InterPro" id="IPR050204">
    <property type="entry name" value="AraC_XylS_family_regulators"/>
</dbReference>
<evidence type="ECO:0000313" key="9">
    <source>
        <dbReference type="Proteomes" id="UP000250369"/>
    </source>
</evidence>
<keyword evidence="4" id="KW-0010">Activator</keyword>
<dbReference type="SMART" id="SM00342">
    <property type="entry name" value="HTH_ARAC"/>
    <property type="match status" value="1"/>
</dbReference>
<dbReference type="InterPro" id="IPR018062">
    <property type="entry name" value="HTH_AraC-typ_CS"/>
</dbReference>
<evidence type="ECO:0000256" key="6">
    <source>
        <dbReference type="SAM" id="MobiDB-lite"/>
    </source>
</evidence>
<dbReference type="InterPro" id="IPR003313">
    <property type="entry name" value="AraC-bd"/>
</dbReference>
<dbReference type="Pfam" id="PF02311">
    <property type="entry name" value="AraC_binding"/>
    <property type="match status" value="1"/>
</dbReference>
<keyword evidence="2" id="KW-0805">Transcription regulation</keyword>
<evidence type="ECO:0000256" key="2">
    <source>
        <dbReference type="ARBA" id="ARBA00023015"/>
    </source>
</evidence>
<evidence type="ECO:0000259" key="7">
    <source>
        <dbReference type="PROSITE" id="PS01124"/>
    </source>
</evidence>
<evidence type="ECO:0000256" key="1">
    <source>
        <dbReference type="ARBA" id="ARBA00022490"/>
    </source>
</evidence>
<keyword evidence="3" id="KW-0238">DNA-binding</keyword>
<dbReference type="GO" id="GO:0043565">
    <property type="term" value="F:sequence-specific DNA binding"/>
    <property type="evidence" value="ECO:0007669"/>
    <property type="project" value="InterPro"/>
</dbReference>
<organism evidence="8 9">
    <name type="scientific">Paenibacillus contaminans</name>
    <dbReference type="NCBI Taxonomy" id="450362"/>
    <lineage>
        <taxon>Bacteria</taxon>
        <taxon>Bacillati</taxon>
        <taxon>Bacillota</taxon>
        <taxon>Bacilli</taxon>
        <taxon>Bacillales</taxon>
        <taxon>Paenibacillaceae</taxon>
        <taxon>Paenibacillus</taxon>
    </lineage>
</organism>
<feature type="domain" description="HTH araC/xylS-type" evidence="7">
    <location>
        <begin position="225"/>
        <end position="323"/>
    </location>
</feature>
<dbReference type="SUPFAM" id="SSF46689">
    <property type="entry name" value="Homeodomain-like"/>
    <property type="match status" value="2"/>
</dbReference>
<feature type="region of interest" description="Disordered" evidence="6">
    <location>
        <begin position="1"/>
        <end position="24"/>
    </location>
</feature>
<dbReference type="Proteomes" id="UP000250369">
    <property type="component" value="Unassembled WGS sequence"/>
</dbReference>
<evidence type="ECO:0000313" key="8">
    <source>
        <dbReference type="EMBL" id="RAV22439.1"/>
    </source>
</evidence>
<gene>
    <name evidence="8" type="ORF">DQG23_05735</name>
</gene>
<dbReference type="SUPFAM" id="SSF51215">
    <property type="entry name" value="Regulatory protein AraC"/>
    <property type="match status" value="1"/>
</dbReference>
<dbReference type="GO" id="GO:0003700">
    <property type="term" value="F:DNA-binding transcription factor activity"/>
    <property type="evidence" value="ECO:0007669"/>
    <property type="project" value="InterPro"/>
</dbReference>
<name>A0A329MR54_9BACL</name>
<reference evidence="8 9" key="1">
    <citation type="journal article" date="2009" name="Int. J. Syst. Evol. Microbiol.">
        <title>Paenibacillus contaminans sp. nov., isolated from a contaminated laboratory plate.</title>
        <authorList>
            <person name="Chou J.H."/>
            <person name="Lee J.H."/>
            <person name="Lin M.C."/>
            <person name="Chang P.S."/>
            <person name="Arun A.B."/>
            <person name="Young C.C."/>
            <person name="Chen W.M."/>
        </authorList>
    </citation>
    <scope>NUCLEOTIDE SEQUENCE [LARGE SCALE GENOMIC DNA]</scope>
    <source>
        <strain evidence="8 9">CKOBP-6</strain>
    </source>
</reference>